<feature type="transmembrane region" description="Helical" evidence="6">
    <location>
        <begin position="133"/>
        <end position="153"/>
    </location>
</feature>
<keyword evidence="4 6" id="KW-1133">Transmembrane helix</keyword>
<dbReference type="PIRSF" id="PIRSF006060">
    <property type="entry name" value="AA_transporter"/>
    <property type="match status" value="1"/>
</dbReference>
<dbReference type="PANTHER" id="PTHR45649:SF5">
    <property type="entry name" value="GABA TRANSPORTER (EUROFUNG)-RELATED"/>
    <property type="match status" value="1"/>
</dbReference>
<sequence>RYINQYAIINFTFCLQCAWIGYSITFQFAWANGGPAALVYGPIVAGFGSTAVAMSLAEMASMDPTVGAQYRWSARFAPRYPEFWGFMQGTLIVSGWITVFAWICNGAGAVAFVSNCISGLISFNSPTYVPQRWHATLILIACIMTFTVLNLALRKVINVLENVGGILQIMLFVSIVTVLLVLSKKSTPEFVFNTLTTESGWENPGVAWSIGLLTSAYPISSFDSVLHMVDETKQPRKQAPRSMVYGTGINSLLQFAFSICLLFCIGDTDSLSGPSLPIAEVFFSATNSKAVSTALVILMESIICISCFNVIASVSRLVWAFARDQGLPFSEYFTSIHPRLQVPIPALFLVCTICSLLSCINLGSAVAFNALIALPTLCLYISYTIPITLLLIRQVSYSHSHPILWGPWQLGRWSVPVKIFSLAYLVYVIVFVAFPTSRPVTKEGMNYSVPVFLGVVIMALGDWWVRGMHVFRVPIAPLVED</sequence>
<keyword evidence="2" id="KW-0813">Transport</keyword>
<accession>A0A6A5WKZ2</accession>
<keyword evidence="8" id="KW-1185">Reference proteome</keyword>
<feature type="transmembrane region" description="Helical" evidence="6">
    <location>
        <begin position="7"/>
        <end position="31"/>
    </location>
</feature>
<evidence type="ECO:0000256" key="5">
    <source>
        <dbReference type="ARBA" id="ARBA00023136"/>
    </source>
</evidence>
<dbReference type="EMBL" id="ML977582">
    <property type="protein sequence ID" value="KAF2001658.1"/>
    <property type="molecule type" value="Genomic_DNA"/>
</dbReference>
<evidence type="ECO:0000256" key="4">
    <source>
        <dbReference type="ARBA" id="ARBA00022989"/>
    </source>
</evidence>
<keyword evidence="3 6" id="KW-0812">Transmembrane</keyword>
<feature type="transmembrane region" description="Helical" evidence="6">
    <location>
        <begin position="340"/>
        <end position="364"/>
    </location>
</feature>
<feature type="transmembrane region" description="Helical" evidence="6">
    <location>
        <begin position="37"/>
        <end position="62"/>
    </location>
</feature>
<feature type="transmembrane region" description="Helical" evidence="6">
    <location>
        <begin position="165"/>
        <end position="183"/>
    </location>
</feature>
<feature type="transmembrane region" description="Helical" evidence="6">
    <location>
        <begin position="83"/>
        <end position="113"/>
    </location>
</feature>
<dbReference type="GO" id="GO:0022857">
    <property type="term" value="F:transmembrane transporter activity"/>
    <property type="evidence" value="ECO:0007669"/>
    <property type="project" value="InterPro"/>
</dbReference>
<feature type="transmembrane region" description="Helical" evidence="6">
    <location>
        <begin position="370"/>
        <end position="392"/>
    </location>
</feature>
<dbReference type="Proteomes" id="UP000799779">
    <property type="component" value="Unassembled WGS sequence"/>
</dbReference>
<feature type="transmembrane region" description="Helical" evidence="6">
    <location>
        <begin position="413"/>
        <end position="435"/>
    </location>
</feature>
<dbReference type="GO" id="GO:0016020">
    <property type="term" value="C:membrane"/>
    <property type="evidence" value="ECO:0007669"/>
    <property type="project" value="UniProtKB-SubCell"/>
</dbReference>
<reference evidence="7" key="1">
    <citation type="journal article" date="2020" name="Stud. Mycol.">
        <title>101 Dothideomycetes genomes: a test case for predicting lifestyles and emergence of pathogens.</title>
        <authorList>
            <person name="Haridas S."/>
            <person name="Albert R."/>
            <person name="Binder M."/>
            <person name="Bloem J."/>
            <person name="Labutti K."/>
            <person name="Salamov A."/>
            <person name="Andreopoulos B."/>
            <person name="Baker S."/>
            <person name="Barry K."/>
            <person name="Bills G."/>
            <person name="Bluhm B."/>
            <person name="Cannon C."/>
            <person name="Castanera R."/>
            <person name="Culley D."/>
            <person name="Daum C."/>
            <person name="Ezra D."/>
            <person name="Gonzalez J."/>
            <person name="Henrissat B."/>
            <person name="Kuo A."/>
            <person name="Liang C."/>
            <person name="Lipzen A."/>
            <person name="Lutzoni F."/>
            <person name="Magnuson J."/>
            <person name="Mondo S."/>
            <person name="Nolan M."/>
            <person name="Ohm R."/>
            <person name="Pangilinan J."/>
            <person name="Park H.-J."/>
            <person name="Ramirez L."/>
            <person name="Alfaro M."/>
            <person name="Sun H."/>
            <person name="Tritt A."/>
            <person name="Yoshinaga Y."/>
            <person name="Zwiers L.-H."/>
            <person name="Turgeon B."/>
            <person name="Goodwin S."/>
            <person name="Spatafora J."/>
            <person name="Crous P."/>
            <person name="Grigoriev I."/>
        </authorList>
    </citation>
    <scope>NUCLEOTIDE SEQUENCE</scope>
    <source>
        <strain evidence="7">CBS 123094</strain>
    </source>
</reference>
<dbReference type="Pfam" id="PF13520">
    <property type="entry name" value="AA_permease_2"/>
    <property type="match status" value="1"/>
</dbReference>
<evidence type="ECO:0000313" key="8">
    <source>
        <dbReference type="Proteomes" id="UP000799779"/>
    </source>
</evidence>
<evidence type="ECO:0000256" key="6">
    <source>
        <dbReference type="SAM" id="Phobius"/>
    </source>
</evidence>
<protein>
    <submittedName>
        <fullName evidence="7">Amino acid transporter</fullName>
    </submittedName>
</protein>
<feature type="transmembrane region" description="Helical" evidence="6">
    <location>
        <begin position="447"/>
        <end position="465"/>
    </location>
</feature>
<organism evidence="7 8">
    <name type="scientific">Amniculicola lignicola CBS 123094</name>
    <dbReference type="NCBI Taxonomy" id="1392246"/>
    <lineage>
        <taxon>Eukaryota</taxon>
        <taxon>Fungi</taxon>
        <taxon>Dikarya</taxon>
        <taxon>Ascomycota</taxon>
        <taxon>Pezizomycotina</taxon>
        <taxon>Dothideomycetes</taxon>
        <taxon>Pleosporomycetidae</taxon>
        <taxon>Pleosporales</taxon>
        <taxon>Amniculicolaceae</taxon>
        <taxon>Amniculicola</taxon>
    </lineage>
</organism>
<evidence type="ECO:0000256" key="3">
    <source>
        <dbReference type="ARBA" id="ARBA00022692"/>
    </source>
</evidence>
<dbReference type="PANTHER" id="PTHR45649">
    <property type="entry name" value="AMINO-ACID PERMEASE BAT1"/>
    <property type="match status" value="1"/>
</dbReference>
<proteinExistence type="predicted"/>
<dbReference type="InterPro" id="IPR002293">
    <property type="entry name" value="AA/rel_permease1"/>
</dbReference>
<evidence type="ECO:0000256" key="2">
    <source>
        <dbReference type="ARBA" id="ARBA00022448"/>
    </source>
</evidence>
<comment type="subcellular location">
    <subcellularLocation>
        <location evidence="1">Membrane</location>
        <topology evidence="1">Multi-pass membrane protein</topology>
    </subcellularLocation>
</comment>
<gene>
    <name evidence="7" type="ORF">P154DRAFT_432627</name>
</gene>
<evidence type="ECO:0000313" key="7">
    <source>
        <dbReference type="EMBL" id="KAF2001658.1"/>
    </source>
</evidence>
<dbReference type="OrthoDB" id="3257095at2759"/>
<keyword evidence="5 6" id="KW-0472">Membrane</keyword>
<feature type="transmembrane region" description="Helical" evidence="6">
    <location>
        <begin position="294"/>
        <end position="319"/>
    </location>
</feature>
<evidence type="ECO:0000256" key="1">
    <source>
        <dbReference type="ARBA" id="ARBA00004141"/>
    </source>
</evidence>
<name>A0A6A5WKZ2_9PLEO</name>
<feature type="non-terminal residue" evidence="7">
    <location>
        <position position="1"/>
    </location>
</feature>
<dbReference type="Gene3D" id="1.20.1740.10">
    <property type="entry name" value="Amino acid/polyamine transporter I"/>
    <property type="match status" value="1"/>
</dbReference>
<dbReference type="AlphaFoldDB" id="A0A6A5WKZ2"/>
<feature type="transmembrane region" description="Helical" evidence="6">
    <location>
        <begin position="243"/>
        <end position="265"/>
    </location>
</feature>